<dbReference type="EMBL" id="MN740076">
    <property type="protein sequence ID" value="QHT86761.1"/>
    <property type="molecule type" value="Genomic_DNA"/>
</dbReference>
<name>A0A6C0I177_9ZZZZ</name>
<evidence type="ECO:0000313" key="1">
    <source>
        <dbReference type="EMBL" id="QHT86761.1"/>
    </source>
</evidence>
<organism evidence="1">
    <name type="scientific">viral metagenome</name>
    <dbReference type="NCBI Taxonomy" id="1070528"/>
    <lineage>
        <taxon>unclassified sequences</taxon>
        <taxon>metagenomes</taxon>
        <taxon>organismal metagenomes</taxon>
    </lineage>
</organism>
<evidence type="ECO:0008006" key="2">
    <source>
        <dbReference type="Google" id="ProtNLM"/>
    </source>
</evidence>
<accession>A0A6C0I177</accession>
<sequence length="277" mass="32490">MSNNKNETTGTVTVVTAYYCVKSKHEPNQYHAWINNLLLHVGRNCKMVIFTSPDLVKYMNAVCKKNDLGASFTVISMEMKEFKLLKRYPMKTWVQQYEMDPQKSCGRTIECYLIWNSKLMFLKEAIERNIYGSDKYVWIDIGSCRTTTMTSNESNELEHFPRYENISNDDKVDIVLLRPYSLEEKKQVIFYNTVHLSGAMFGGNIKAINRLYEQFYKALDVYLYGKHFAGCDQQVLSTCCVHNPEIFNIIIPDSKKGDIWFYLYHHWGCLKMFKLKN</sequence>
<dbReference type="Pfam" id="PF09612">
    <property type="entry name" value="HtrL_YibB"/>
    <property type="match status" value="1"/>
</dbReference>
<reference evidence="1" key="1">
    <citation type="journal article" date="2020" name="Nature">
        <title>Giant virus diversity and host interactions through global metagenomics.</title>
        <authorList>
            <person name="Schulz F."/>
            <person name="Roux S."/>
            <person name="Paez-Espino D."/>
            <person name="Jungbluth S."/>
            <person name="Walsh D.A."/>
            <person name="Denef V.J."/>
            <person name="McMahon K.D."/>
            <person name="Konstantinidis K.T."/>
            <person name="Eloe-Fadrosh E.A."/>
            <person name="Kyrpides N.C."/>
            <person name="Woyke T."/>
        </authorList>
    </citation>
    <scope>NUCLEOTIDE SEQUENCE</scope>
    <source>
        <strain evidence="1">GVMAG-M-3300023184-18</strain>
    </source>
</reference>
<dbReference type="InterPro" id="IPR011735">
    <property type="entry name" value="WlaTC/HtrL_glycosyltransf"/>
</dbReference>
<dbReference type="AlphaFoldDB" id="A0A6C0I177"/>
<protein>
    <recommendedName>
        <fullName evidence="2">Nucleotide-diphospho-sugar transferase domain-containing protein</fullName>
    </recommendedName>
</protein>
<proteinExistence type="predicted"/>